<keyword evidence="4" id="KW-1185">Reference proteome</keyword>
<dbReference type="InterPro" id="IPR001509">
    <property type="entry name" value="Epimerase_deHydtase"/>
</dbReference>
<keyword evidence="1" id="KW-0560">Oxidoreductase</keyword>
<evidence type="ECO:0000313" key="5">
    <source>
        <dbReference type="WBParaSite" id="MBELARI_LOCUS12063"/>
    </source>
</evidence>
<reference evidence="5" key="1">
    <citation type="submission" date="2024-02" db="UniProtKB">
        <authorList>
            <consortium name="WormBaseParasite"/>
        </authorList>
    </citation>
    <scope>IDENTIFICATION</scope>
</reference>
<sequence>MSSPLVLVTGASGYLGAHCVKVLLDKGYRVRGTVRSLKNTKKIDPVKALDSSGTKIEFVEADLTTKESWPKAVSGCDYVLHVASPFPLAGTQETIDTAIAGTKNVLEACANENTLKKVVLTSSLVAIFEGHVDGRRLTENDWSILNDKTDAYYTSKTLAEKAAWEFVEEHKNKFRFTVVNPGFIVGPTLTDELGSSAEVIKKLMEAPALPKMRFICVDVRDVAMAHIAAMENQESDGMRIICAEADSRLASELFEKLTEEFESQGYCIPTRSIPDWIVKFGANFSDQFAKIAGRLGIELNFDNSRLREILKIDPNDTRKAVVDMVYTMIEKGFIKKTTKYRGPK</sequence>
<dbReference type="SUPFAM" id="SSF51735">
    <property type="entry name" value="NAD(P)-binding Rossmann-fold domains"/>
    <property type="match status" value="1"/>
</dbReference>
<dbReference type="InterPro" id="IPR050425">
    <property type="entry name" value="NAD(P)_dehydrat-like"/>
</dbReference>
<accession>A0AAF3EDL5</accession>
<dbReference type="Pfam" id="PF01370">
    <property type="entry name" value="Epimerase"/>
    <property type="match status" value="1"/>
</dbReference>
<dbReference type="InterPro" id="IPR036291">
    <property type="entry name" value="NAD(P)-bd_dom_sf"/>
</dbReference>
<evidence type="ECO:0000256" key="2">
    <source>
        <dbReference type="ARBA" id="ARBA00023445"/>
    </source>
</evidence>
<organism evidence="4 5">
    <name type="scientific">Mesorhabditis belari</name>
    <dbReference type="NCBI Taxonomy" id="2138241"/>
    <lineage>
        <taxon>Eukaryota</taxon>
        <taxon>Metazoa</taxon>
        <taxon>Ecdysozoa</taxon>
        <taxon>Nematoda</taxon>
        <taxon>Chromadorea</taxon>
        <taxon>Rhabditida</taxon>
        <taxon>Rhabditina</taxon>
        <taxon>Rhabditomorpha</taxon>
        <taxon>Rhabditoidea</taxon>
        <taxon>Rhabditidae</taxon>
        <taxon>Mesorhabditinae</taxon>
        <taxon>Mesorhabditis</taxon>
    </lineage>
</organism>
<dbReference type="WBParaSite" id="MBELARI_LOCUS12063">
    <property type="protein sequence ID" value="MBELARI_LOCUS12063"/>
    <property type="gene ID" value="MBELARI_LOCUS12063"/>
</dbReference>
<dbReference type="PANTHER" id="PTHR10366:SF564">
    <property type="entry name" value="STEROL-4-ALPHA-CARBOXYLATE 3-DEHYDROGENASE, DECARBOXYLATING"/>
    <property type="match status" value="1"/>
</dbReference>
<dbReference type="Gene3D" id="3.40.50.720">
    <property type="entry name" value="NAD(P)-binding Rossmann-like Domain"/>
    <property type="match status" value="1"/>
</dbReference>
<protein>
    <submittedName>
        <fullName evidence="5">NAD-dependent epimerase/dehydratase domain-containing protein</fullName>
    </submittedName>
</protein>
<dbReference type="GO" id="GO:0016616">
    <property type="term" value="F:oxidoreductase activity, acting on the CH-OH group of donors, NAD or NADP as acceptor"/>
    <property type="evidence" value="ECO:0007669"/>
    <property type="project" value="TreeGrafter"/>
</dbReference>
<evidence type="ECO:0000259" key="3">
    <source>
        <dbReference type="Pfam" id="PF01370"/>
    </source>
</evidence>
<evidence type="ECO:0000256" key="1">
    <source>
        <dbReference type="ARBA" id="ARBA00023002"/>
    </source>
</evidence>
<proteinExistence type="inferred from homology"/>
<dbReference type="AlphaFoldDB" id="A0AAF3EDL5"/>
<dbReference type="Proteomes" id="UP000887575">
    <property type="component" value="Unassembled WGS sequence"/>
</dbReference>
<feature type="domain" description="NAD-dependent epimerase/dehydratase" evidence="3">
    <location>
        <begin position="6"/>
        <end position="235"/>
    </location>
</feature>
<name>A0AAF3EDL5_9BILA</name>
<comment type="similarity">
    <text evidence="2">Belongs to the NAD(P)-dependent epimerase/dehydratase family. Dihydroflavonol-4-reductase subfamily.</text>
</comment>
<evidence type="ECO:0000313" key="4">
    <source>
        <dbReference type="Proteomes" id="UP000887575"/>
    </source>
</evidence>
<dbReference type="FunFam" id="3.40.50.720:FF:000336">
    <property type="entry name" value="Aldehyde reductase"/>
    <property type="match status" value="1"/>
</dbReference>
<dbReference type="CDD" id="cd05227">
    <property type="entry name" value="AR_SDR_e"/>
    <property type="match status" value="1"/>
</dbReference>
<dbReference type="PANTHER" id="PTHR10366">
    <property type="entry name" value="NAD DEPENDENT EPIMERASE/DEHYDRATASE"/>
    <property type="match status" value="1"/>
</dbReference>